<keyword evidence="15" id="KW-1133">Transmembrane helix</keyword>
<feature type="disulfide bond" evidence="12">
    <location>
        <begin position="1003"/>
        <end position="1012"/>
    </location>
</feature>
<keyword evidence="9" id="KW-0653">Protein transport</keyword>
<dbReference type="GO" id="GO:0015031">
    <property type="term" value="P:protein transport"/>
    <property type="evidence" value="ECO:0007669"/>
    <property type="project" value="UniProtKB-KW"/>
</dbReference>
<dbReference type="Pfam" id="PF15469">
    <property type="entry name" value="Sec5"/>
    <property type="match status" value="2"/>
</dbReference>
<keyword evidence="8" id="KW-0677">Repeat</keyword>
<dbReference type="InterPro" id="IPR000742">
    <property type="entry name" value="EGF"/>
</dbReference>
<dbReference type="InterPro" id="IPR014756">
    <property type="entry name" value="Ig_E-set"/>
</dbReference>
<evidence type="ECO:0000256" key="6">
    <source>
        <dbReference type="ARBA" id="ARBA00022536"/>
    </source>
</evidence>
<evidence type="ECO:0000256" key="1">
    <source>
        <dbReference type="ARBA" id="ARBA00002660"/>
    </source>
</evidence>
<dbReference type="CDD" id="cd00055">
    <property type="entry name" value="EGF_Lam"/>
    <property type="match status" value="7"/>
</dbReference>
<dbReference type="InterPro" id="IPR002049">
    <property type="entry name" value="LE_dom"/>
</dbReference>
<evidence type="ECO:0000256" key="15">
    <source>
        <dbReference type="SAM" id="Phobius"/>
    </source>
</evidence>
<dbReference type="Pfam" id="PF01833">
    <property type="entry name" value="TIG"/>
    <property type="match status" value="1"/>
</dbReference>
<dbReference type="InterPro" id="IPR002909">
    <property type="entry name" value="IPT_dom"/>
</dbReference>
<dbReference type="WBParaSite" id="Minc3s00124g05292">
    <property type="protein sequence ID" value="Minc3s00124g05292"/>
    <property type="gene ID" value="Minc3s00124g05292"/>
</dbReference>
<proteinExistence type="inferred from homology"/>
<dbReference type="SMART" id="SM00180">
    <property type="entry name" value="EGF_Lam"/>
    <property type="match status" value="12"/>
</dbReference>
<feature type="transmembrane region" description="Helical" evidence="15">
    <location>
        <begin position="1681"/>
        <end position="1703"/>
    </location>
</feature>
<dbReference type="SUPFAM" id="SSF81296">
    <property type="entry name" value="E set domains"/>
    <property type="match status" value="1"/>
</dbReference>
<dbReference type="InterPro" id="IPR039481">
    <property type="entry name" value="EXOC2/Sec5_N_dom"/>
</dbReference>
<comment type="similarity">
    <text evidence="2">Belongs to the SEC5 family.</text>
</comment>
<feature type="coiled-coil region" evidence="13">
    <location>
        <begin position="180"/>
        <end position="239"/>
    </location>
</feature>
<keyword evidence="15" id="KW-0812">Transmembrane</keyword>
<feature type="compositionally biased region" description="Polar residues" evidence="14">
    <location>
        <begin position="1"/>
        <end position="29"/>
    </location>
</feature>
<keyword evidence="15" id="KW-0472">Membrane</keyword>
<dbReference type="GO" id="GO:0000145">
    <property type="term" value="C:exocyst"/>
    <property type="evidence" value="ECO:0007669"/>
    <property type="project" value="UniProtKB-ARBA"/>
</dbReference>
<keyword evidence="10 12" id="KW-1015">Disulfide bond</keyword>
<evidence type="ECO:0000256" key="12">
    <source>
        <dbReference type="PROSITE-ProRule" id="PRU00076"/>
    </source>
</evidence>
<sequence>MKSSHSNSPLVTGISPHQGSPGTQITIRGQNLGEDPNDIVALIICGTDCLATAKWKSSSKIVARLGGQAKRGVGDILIVTRSGGRGHSEVQFRVFIEQIGPLQESIVWVDESKTVPGRNLLRNVGETNDNEDALELGVDPQKKLDHSTLLKYFPDSSGSRKMDNFNPRWYLLENYKNASLSDLKRGLKNLEERIQREDQSSKQLHKASLFPLVSCVDALAKLQSKIQQQKRAQKEAGGQWPTTIKLSEKLDLARETADQLFKDVLARKDAADSTRNALSVLTRFRFIFFLAEQIEDNLAKGEYATILNDYARAKALFKDTEVSLFKEVMAVLDEKIDRLRGIIRKLLVDITTPFEEQSRLIKYLKILDPESDPAWDCMMAYHGWLESMLWELQRQFHAQEEQSLLREDANATSSISYDLDTPRPLGYFRQAFVTDLLSLLTDKLHTFWKISQNFAVTGSGTTIASLLPASLAEATEIQERQMDIDQMLANTINVASWLLLNALVPGSLPESVTKQHTDDQFVQWPAINSTAQWNVMFSSIKLLRNSIKALIDCQLARHHLQPLFELCTTVRLKCLGMLVERGKEAIIALGTHENWRVDLIADVPRTALPDRFEAELNELLPDMKCILSYGNFPGETDLFVREKWRHMEQLSRRFLTVISNIEFLLNHSLSSICRRLGDNGLKFSEQVFKHTKDKLVIYRSSILSHYIKNKSTQIHSIIEYANYQHLPDDDDVSEFVKELMLCTVFVQSEMASYCYKFIQQVLGDLVKVALEHLFNVLARVDFSSSNHSTQVIVDLTAFEEAFQGFVTTDMSNALKSIRARLMNRLDNGVSEIGRVEEIGLHTYIFEFTQILVGKRIDESQQLMQEKMALKKFVRPVKIVTTVWCCNGYFQDSDNTCKPVCDLPCQKGRCTEPNHCTCDDGWSGDTCALTCPTGTWGQQCTHKCDCEQTKRCDAVTGKCLCPSGFIGDRCENECPEGKFGQNCESNCLCQNGGKCNKETGECSCKAGWSGKHCTHKCEKENPEEGCRYECNCQNEGICNDKTGICTCNPGFMGEFCQTPCEQGNFGLDCSSQCDCLNDNKCDPKDGKCLCYGFSGRRCQSVCPRDNYGLDCSKTCNCQSEAKCERFNGSCICLAGFRGDNCTQKVCPVDRFGTLCEHSCACNLNNTHLCHPQTGACICKPGYTGGGCNSLCPPLTFGENCKKQCKCASVAGISCDPVDGKCICPPGYTGEKCDQKCPTGFYGIGCATKCNCKNGAECDFRYGFCNCTEGWRGPSCSLPCWGQTANLKCKSCDCHNDAGCLPLTGKCQCGAGWTGTKCDKPCAKGTYGIDCKQKCDCENGAECDRFSGKCKCSNGWKGDNCDSKCEPNKWGGQCEFDCDCSGFGTCIQHTGHCVCQDGRIGKKCEEVCEHGWFGKGCATKCSSICGNNENCDHVTGYCLQCDAGKSGVFCEQSCSLNNWGSGCSQQCNCNSLGGDCSSTDGTCECAIGYSGAQCELKCPDGTWGFNCSQKCRSCQNGGICSAIDGECKCPPGFEGDLCQHHCSDGFYGLNCMLNCSCASLSKRCDPVTGSCECASGLQGDFCDKYCEPGWWGPDCVKECSCRTETSTCQATTGQCLCNPGYLGKRCEKTCPPGTYGKDCKQTCGKCPEEQICDPVVGCCTPNTGYCGLAYAEQQKTSTSIASYVWMALLILFLSSGILIVFVVYYRRKYHHEKNPPAVVKYSGDEYLSINGVGGTTINNNINGREGDDGGFTNRLFDNPEARDSGIIDDDLAILAQKEKAESMQMRGMMNNNNRVENIYATMDDMEDEVGYATCSDTTFRPKTFTTPSYIQKNNNLNGGTKLLIKDSSTPLLSSSCKNSPSPSPPSFNKNNKLNSKQLDIDDENNLDKNNGGEHSDQENAYELPLSNTQMRMKRL</sequence>
<dbReference type="CDD" id="cd00102">
    <property type="entry name" value="IPT"/>
    <property type="match status" value="1"/>
</dbReference>
<dbReference type="Proteomes" id="UP000887563">
    <property type="component" value="Unplaced"/>
</dbReference>
<protein>
    <recommendedName>
        <fullName evidence="3">Exocyst complex component 2</fullName>
    </recommendedName>
    <alternativeName>
        <fullName evidence="11">Exocyst complex component Sec5</fullName>
    </alternativeName>
</protein>
<keyword evidence="6 12" id="KW-0245">EGF-like domain</keyword>
<dbReference type="GO" id="GO:0005044">
    <property type="term" value="F:scavenger receptor activity"/>
    <property type="evidence" value="ECO:0007669"/>
    <property type="project" value="InterPro"/>
</dbReference>
<evidence type="ECO:0000313" key="17">
    <source>
        <dbReference type="Proteomes" id="UP000887563"/>
    </source>
</evidence>
<feature type="disulfide bond" evidence="12">
    <location>
        <begin position="1527"/>
        <end position="1536"/>
    </location>
</feature>
<evidence type="ECO:0000256" key="13">
    <source>
        <dbReference type="SAM" id="Coils"/>
    </source>
</evidence>
<keyword evidence="4" id="KW-0813">Transport</keyword>
<dbReference type="SMART" id="SM00181">
    <property type="entry name" value="EGF"/>
    <property type="match status" value="16"/>
</dbReference>
<dbReference type="GO" id="GO:0006887">
    <property type="term" value="P:exocytosis"/>
    <property type="evidence" value="ECO:0007669"/>
    <property type="project" value="UniProtKB-KW"/>
</dbReference>
<reference evidence="18" key="1">
    <citation type="submission" date="2022-11" db="UniProtKB">
        <authorList>
            <consortium name="WormBaseParasite"/>
        </authorList>
    </citation>
    <scope>IDENTIFICATION</scope>
</reference>
<dbReference type="PROSITE" id="PS50026">
    <property type="entry name" value="EGF_3"/>
    <property type="match status" value="3"/>
</dbReference>
<accession>A0A914KUS8</accession>
<evidence type="ECO:0000256" key="9">
    <source>
        <dbReference type="ARBA" id="ARBA00022927"/>
    </source>
</evidence>
<dbReference type="PROSITE" id="PS00022">
    <property type="entry name" value="EGF_1"/>
    <property type="match status" value="10"/>
</dbReference>
<feature type="region of interest" description="Disordered" evidence="14">
    <location>
        <begin position="1848"/>
        <end position="1913"/>
    </location>
</feature>
<evidence type="ECO:0000256" key="8">
    <source>
        <dbReference type="ARBA" id="ARBA00022737"/>
    </source>
</evidence>
<dbReference type="FunFam" id="2.170.300.10:FF:000041">
    <property type="entry name" value="Tyrosine protein kinase receptor tie-1, putative"/>
    <property type="match status" value="3"/>
</dbReference>
<dbReference type="PROSITE" id="PS01186">
    <property type="entry name" value="EGF_2"/>
    <property type="match status" value="1"/>
</dbReference>
<feature type="compositionally biased region" description="Polar residues" evidence="14">
    <location>
        <begin position="1903"/>
        <end position="1913"/>
    </location>
</feature>
<evidence type="ECO:0000256" key="2">
    <source>
        <dbReference type="ARBA" id="ARBA00010578"/>
    </source>
</evidence>
<keyword evidence="5" id="KW-0268">Exocytosis</keyword>
<dbReference type="FunFam" id="2.170.300.10:FF:000002">
    <property type="entry name" value="Multiple epidermal growth factor-like domains 10"/>
    <property type="match status" value="1"/>
</dbReference>
<dbReference type="PRINTS" id="PR00011">
    <property type="entry name" value="EGFLAMININ"/>
</dbReference>
<evidence type="ECO:0000256" key="4">
    <source>
        <dbReference type="ARBA" id="ARBA00022448"/>
    </source>
</evidence>
<feature type="disulfide bond" evidence="12">
    <location>
        <begin position="1046"/>
        <end position="1055"/>
    </location>
</feature>
<organism evidence="17 18">
    <name type="scientific">Meloidogyne incognita</name>
    <name type="common">Southern root-knot nematode worm</name>
    <name type="synonym">Oxyuris incognita</name>
    <dbReference type="NCBI Taxonomy" id="6306"/>
    <lineage>
        <taxon>Eukaryota</taxon>
        <taxon>Metazoa</taxon>
        <taxon>Ecdysozoa</taxon>
        <taxon>Nematoda</taxon>
        <taxon>Chromadorea</taxon>
        <taxon>Rhabditida</taxon>
        <taxon>Tylenchina</taxon>
        <taxon>Tylenchomorpha</taxon>
        <taxon>Tylenchoidea</taxon>
        <taxon>Meloidogynidae</taxon>
        <taxon>Meloidogyninae</taxon>
        <taxon>Meloidogyne</taxon>
        <taxon>Meloidogyne incognita group</taxon>
    </lineage>
</organism>
<comment type="function">
    <text evidence="1">Component of the exocyst complex involved in the docking of exocytic vesicles with fusion sites on the plasma membrane.</text>
</comment>
<dbReference type="PANTHER" id="PTHR24043:SF8">
    <property type="entry name" value="EGF-LIKE DOMAIN-CONTAINING PROTEIN"/>
    <property type="match status" value="1"/>
</dbReference>
<keyword evidence="7" id="KW-0732">Signal</keyword>
<feature type="compositionally biased region" description="Low complexity" evidence="14">
    <location>
        <begin position="1848"/>
        <end position="1874"/>
    </location>
</feature>
<dbReference type="Pfam" id="PF00053">
    <property type="entry name" value="EGF_laminin"/>
    <property type="match status" value="5"/>
</dbReference>
<evidence type="ECO:0000313" key="18">
    <source>
        <dbReference type="WBParaSite" id="Minc3s00124g05292"/>
    </source>
</evidence>
<feature type="domain" description="EGF-like" evidence="16">
    <location>
        <begin position="1501"/>
        <end position="1537"/>
    </location>
</feature>
<feature type="region of interest" description="Disordered" evidence="14">
    <location>
        <begin position="1"/>
        <end position="30"/>
    </location>
</feature>
<evidence type="ECO:0000259" key="16">
    <source>
        <dbReference type="PROSITE" id="PS50026"/>
    </source>
</evidence>
<evidence type="ECO:0000256" key="11">
    <source>
        <dbReference type="ARBA" id="ARBA00029715"/>
    </source>
</evidence>
<dbReference type="InterPro" id="IPR013783">
    <property type="entry name" value="Ig-like_fold"/>
</dbReference>
<keyword evidence="17" id="KW-1185">Reference proteome</keyword>
<dbReference type="SMART" id="SM00261">
    <property type="entry name" value="FU"/>
    <property type="match status" value="3"/>
</dbReference>
<feature type="domain" description="EGF-like" evidence="16">
    <location>
        <begin position="1026"/>
        <end position="1056"/>
    </location>
</feature>
<feature type="domain" description="EGF-like" evidence="16">
    <location>
        <begin position="978"/>
        <end position="1013"/>
    </location>
</feature>
<keyword evidence="13" id="KW-0175">Coiled coil</keyword>
<evidence type="ECO:0000256" key="5">
    <source>
        <dbReference type="ARBA" id="ARBA00022483"/>
    </source>
</evidence>
<evidence type="ECO:0000256" key="3">
    <source>
        <dbReference type="ARBA" id="ARBA00017526"/>
    </source>
</evidence>
<evidence type="ECO:0000256" key="10">
    <source>
        <dbReference type="ARBA" id="ARBA00023157"/>
    </source>
</evidence>
<dbReference type="InterPro" id="IPR006212">
    <property type="entry name" value="Furin_repeat"/>
</dbReference>
<evidence type="ECO:0000256" key="14">
    <source>
        <dbReference type="SAM" id="MobiDB-lite"/>
    </source>
</evidence>
<dbReference type="InterPro" id="IPR042635">
    <property type="entry name" value="MEGF10/SREC1/2-like"/>
</dbReference>
<dbReference type="PANTHER" id="PTHR24043">
    <property type="entry name" value="SCAVENGER RECEPTOR CLASS F"/>
    <property type="match status" value="1"/>
</dbReference>
<name>A0A914KUS8_MELIC</name>
<dbReference type="Gene3D" id="2.170.300.10">
    <property type="entry name" value="Tie2 ligand-binding domain superfamily"/>
    <property type="match status" value="6"/>
</dbReference>
<comment type="caution">
    <text evidence="12">Lacks conserved residue(s) required for the propagation of feature annotation.</text>
</comment>
<dbReference type="Gene3D" id="2.60.40.10">
    <property type="entry name" value="Immunoglobulins"/>
    <property type="match status" value="1"/>
</dbReference>
<evidence type="ECO:0000256" key="7">
    <source>
        <dbReference type="ARBA" id="ARBA00022729"/>
    </source>
</evidence>
<dbReference type="FunFam" id="2.60.40.10:FF:000196">
    <property type="entry name" value="Exocyst complex component 2"/>
    <property type="match status" value="1"/>
</dbReference>